<evidence type="ECO:0000256" key="1">
    <source>
        <dbReference type="SAM" id="MobiDB-lite"/>
    </source>
</evidence>
<sequence precursor="true">MRILLWMACCLLATSPVYAQGYVAPVAPLYGNYGYASTAAEGALNGMANVVSAQGSYNLQTSEAAINMTQAQSQEIANHQQYANTYFQMRAQRDAYEAKKHPRPTEEQLVSLAQSEAPKGLPPGSVDKETGKLNWPTLLQYPDFEKQREVVESLLNKNSAHGMLGAQDAQQFTEAVEQMATTLKRGITKVPPQQYMDAYTFLKKLLYSTCQTQLP</sequence>
<keyword evidence="4" id="KW-1185">Reference proteome</keyword>
<feature type="region of interest" description="Disordered" evidence="1">
    <location>
        <begin position="98"/>
        <end position="131"/>
    </location>
</feature>
<reference evidence="4" key="1">
    <citation type="submission" date="2019-02" db="EMBL/GenBank/DDBJ databases">
        <title>Deep-cultivation of Planctomycetes and their phenomic and genomic characterization uncovers novel biology.</title>
        <authorList>
            <person name="Wiegand S."/>
            <person name="Jogler M."/>
            <person name="Boedeker C."/>
            <person name="Pinto D."/>
            <person name="Vollmers J."/>
            <person name="Rivas-Marin E."/>
            <person name="Kohn T."/>
            <person name="Peeters S.H."/>
            <person name="Heuer A."/>
            <person name="Rast P."/>
            <person name="Oberbeckmann S."/>
            <person name="Bunk B."/>
            <person name="Jeske O."/>
            <person name="Meyerdierks A."/>
            <person name="Storesund J.E."/>
            <person name="Kallscheuer N."/>
            <person name="Luecker S."/>
            <person name="Lage O.M."/>
            <person name="Pohl T."/>
            <person name="Merkel B.J."/>
            <person name="Hornburger P."/>
            <person name="Mueller R.-W."/>
            <person name="Bruemmer F."/>
            <person name="Labrenz M."/>
            <person name="Spormann A.M."/>
            <person name="Op den Camp H."/>
            <person name="Overmann J."/>
            <person name="Amann R."/>
            <person name="Jetten M.S.M."/>
            <person name="Mascher T."/>
            <person name="Medema M.H."/>
            <person name="Devos D.P."/>
            <person name="Kaster A.-K."/>
            <person name="Ovreas L."/>
            <person name="Rohde M."/>
            <person name="Galperin M.Y."/>
            <person name="Jogler C."/>
        </authorList>
    </citation>
    <scope>NUCLEOTIDE SEQUENCE [LARGE SCALE GENOMIC DNA]</scope>
    <source>
        <strain evidence="4">Pan97</strain>
    </source>
</reference>
<dbReference type="OrthoDB" id="291789at2"/>
<dbReference type="EMBL" id="CP036289">
    <property type="protein sequence ID" value="QDU77946.1"/>
    <property type="molecule type" value="Genomic_DNA"/>
</dbReference>
<accession>A0A518CFE8</accession>
<organism evidence="3 4">
    <name type="scientific">Bremerella volcania</name>
    <dbReference type="NCBI Taxonomy" id="2527984"/>
    <lineage>
        <taxon>Bacteria</taxon>
        <taxon>Pseudomonadati</taxon>
        <taxon>Planctomycetota</taxon>
        <taxon>Planctomycetia</taxon>
        <taxon>Pirellulales</taxon>
        <taxon>Pirellulaceae</taxon>
        <taxon>Bremerella</taxon>
    </lineage>
</organism>
<proteinExistence type="predicted"/>
<dbReference type="KEGG" id="bvo:Pan97_50250"/>
<keyword evidence="2" id="KW-0732">Signal</keyword>
<evidence type="ECO:0000313" key="4">
    <source>
        <dbReference type="Proteomes" id="UP000318626"/>
    </source>
</evidence>
<dbReference type="Proteomes" id="UP000318626">
    <property type="component" value="Chromosome"/>
</dbReference>
<evidence type="ECO:0000313" key="3">
    <source>
        <dbReference type="EMBL" id="QDU77946.1"/>
    </source>
</evidence>
<name>A0A518CFE8_9BACT</name>
<dbReference type="RefSeq" id="WP_144977326.1">
    <property type="nucleotide sequence ID" value="NZ_CP036289.1"/>
</dbReference>
<feature type="chain" id="PRO_5021975746" evidence="2">
    <location>
        <begin position="20"/>
        <end position="215"/>
    </location>
</feature>
<protein>
    <submittedName>
        <fullName evidence="3">Uncharacterized protein</fullName>
    </submittedName>
</protein>
<dbReference type="AlphaFoldDB" id="A0A518CFE8"/>
<gene>
    <name evidence="3" type="ORF">Pan97_50250</name>
</gene>
<evidence type="ECO:0000256" key="2">
    <source>
        <dbReference type="SAM" id="SignalP"/>
    </source>
</evidence>
<feature type="signal peptide" evidence="2">
    <location>
        <begin position="1"/>
        <end position="19"/>
    </location>
</feature>